<accession>A0A146KX46</accession>
<feature type="transmembrane region" description="Helical" evidence="1">
    <location>
        <begin position="162"/>
        <end position="188"/>
    </location>
</feature>
<keyword evidence="1" id="KW-1133">Transmembrane helix</keyword>
<reference evidence="2" key="1">
    <citation type="journal article" date="2016" name="Gigascience">
        <title>De novo construction of an expanded transcriptome assembly for the western tarnished plant bug, Lygus hesperus.</title>
        <authorList>
            <person name="Tassone E.E."/>
            <person name="Geib S.M."/>
            <person name="Hall B."/>
            <person name="Fabrick J.A."/>
            <person name="Brent C.S."/>
            <person name="Hull J.J."/>
        </authorList>
    </citation>
    <scope>NUCLEOTIDE SEQUENCE</scope>
</reference>
<protein>
    <submittedName>
        <fullName evidence="2">Uncharacterized protein</fullName>
    </submittedName>
</protein>
<gene>
    <name evidence="2" type="ORF">g.7069</name>
</gene>
<dbReference type="AlphaFoldDB" id="A0A146KX46"/>
<evidence type="ECO:0000256" key="1">
    <source>
        <dbReference type="SAM" id="Phobius"/>
    </source>
</evidence>
<sequence>LLLLLLLQSRFLHNFHRPHRQLGNLLQCYLLTFLPTPSSLLYDLSTSSFVRTIQPTMSGFVSALYSLPHPPPYLILVSMLDLSILLLHCYLFVVPLLDPTPSPQLSIDPSHAPTTLPTTVFDSSTLPLLYPSQVLFLHLYLLSLDRISLYQFLVFPRSFHPYFLATVAAVVAVGTIHLIDACVLNAALLSTMF</sequence>
<organism evidence="2">
    <name type="scientific">Lygus hesperus</name>
    <name type="common">Western plant bug</name>
    <dbReference type="NCBI Taxonomy" id="30085"/>
    <lineage>
        <taxon>Eukaryota</taxon>
        <taxon>Metazoa</taxon>
        <taxon>Ecdysozoa</taxon>
        <taxon>Arthropoda</taxon>
        <taxon>Hexapoda</taxon>
        <taxon>Insecta</taxon>
        <taxon>Pterygota</taxon>
        <taxon>Neoptera</taxon>
        <taxon>Paraneoptera</taxon>
        <taxon>Hemiptera</taxon>
        <taxon>Heteroptera</taxon>
        <taxon>Panheteroptera</taxon>
        <taxon>Cimicomorpha</taxon>
        <taxon>Miridae</taxon>
        <taxon>Mirini</taxon>
        <taxon>Lygus</taxon>
    </lineage>
</organism>
<evidence type="ECO:0000313" key="2">
    <source>
        <dbReference type="EMBL" id="JAQ00389.1"/>
    </source>
</evidence>
<keyword evidence="1" id="KW-0472">Membrane</keyword>
<dbReference type="EMBL" id="GDHC01018240">
    <property type="protein sequence ID" value="JAQ00389.1"/>
    <property type="molecule type" value="Transcribed_RNA"/>
</dbReference>
<proteinExistence type="predicted"/>
<name>A0A146KX46_LYGHE</name>
<keyword evidence="1" id="KW-0812">Transmembrane</keyword>
<feature type="non-terminal residue" evidence="2">
    <location>
        <position position="1"/>
    </location>
</feature>